<dbReference type="InterPro" id="IPR000572">
    <property type="entry name" value="OxRdtase_Mopterin-bd_dom"/>
</dbReference>
<protein>
    <submittedName>
        <fullName evidence="2">Molybdopterin-binding protein</fullName>
    </submittedName>
</protein>
<dbReference type="Pfam" id="PF00174">
    <property type="entry name" value="Oxidored_molyb"/>
    <property type="match status" value="1"/>
</dbReference>
<name>A0A369P052_9ACTN</name>
<dbReference type="Gene3D" id="3.90.420.10">
    <property type="entry name" value="Oxidoreductase, molybdopterin-binding domain"/>
    <property type="match status" value="1"/>
</dbReference>
<sequence length="269" mass="27318">MKDLKSKGRAAAGALASLTMIASMSAVPALAVAPGDGADGNAAADPQAEVGENAAVAGAVKVARAEGVFSYDQEAVTPNETIRTMFQKAVRVVCGAGIAFASENPLDWQLTVSGAVNDAYTASVGDLAGDESVQQKMTCTCGGNPAGGRAIVTANVKGIPIESILERAGVQPGANAVTFVSADGTETMLPLGYVIGRHGVLSYEINEEALTASVGGSNQLWMTRTPANYFVRDVVEIVVSAEDEAPAVPGEADEHPNSPNAGVLTGAQE</sequence>
<evidence type="ECO:0000313" key="3">
    <source>
        <dbReference type="Proteomes" id="UP000253805"/>
    </source>
</evidence>
<feature type="domain" description="Oxidoreductase molybdopterin-binding" evidence="1">
    <location>
        <begin position="104"/>
        <end position="244"/>
    </location>
</feature>
<organism evidence="2 3">
    <name type="scientific">Adlercreutzia equolifaciens subsp. celatus</name>
    <dbReference type="NCBI Taxonomy" id="394340"/>
    <lineage>
        <taxon>Bacteria</taxon>
        <taxon>Bacillati</taxon>
        <taxon>Actinomycetota</taxon>
        <taxon>Coriobacteriia</taxon>
        <taxon>Eggerthellales</taxon>
        <taxon>Eggerthellaceae</taxon>
        <taxon>Adlercreutzia</taxon>
    </lineage>
</organism>
<evidence type="ECO:0000313" key="2">
    <source>
        <dbReference type="EMBL" id="RDC43857.1"/>
    </source>
</evidence>
<dbReference type="AlphaFoldDB" id="A0A369P052"/>
<accession>A0A369P052</accession>
<dbReference type="InterPro" id="IPR036374">
    <property type="entry name" value="OxRdtase_Mopterin-bd_sf"/>
</dbReference>
<dbReference type="Proteomes" id="UP000253805">
    <property type="component" value="Unassembled WGS sequence"/>
</dbReference>
<evidence type="ECO:0000259" key="1">
    <source>
        <dbReference type="Pfam" id="PF00174"/>
    </source>
</evidence>
<dbReference type="EMBL" id="PPUT01000017">
    <property type="protein sequence ID" value="RDC43857.1"/>
    <property type="molecule type" value="Genomic_DNA"/>
</dbReference>
<reference evidence="2 3" key="1">
    <citation type="journal article" date="2018" name="Elife">
        <title>Discovery and characterization of a prevalent human gut bacterial enzyme sufficient for the inactivation of a family of plant toxins.</title>
        <authorList>
            <person name="Koppel N."/>
            <person name="Bisanz J.E."/>
            <person name="Pandelia M.E."/>
            <person name="Turnbaugh P.J."/>
            <person name="Balskus E.P."/>
        </authorList>
    </citation>
    <scope>NUCLEOTIDE SEQUENCE [LARGE SCALE GENOMIC DNA]</scope>
    <source>
        <strain evidence="2 3">OB21 GAM 11</strain>
    </source>
</reference>
<gene>
    <name evidence="2" type="ORF">C1850_07205</name>
</gene>
<proteinExistence type="predicted"/>
<dbReference type="SUPFAM" id="SSF56524">
    <property type="entry name" value="Oxidoreductase molybdopterin-binding domain"/>
    <property type="match status" value="1"/>
</dbReference>
<dbReference type="RefSeq" id="WP_114540627.1">
    <property type="nucleotide sequence ID" value="NZ_DBGDPA010000072.1"/>
</dbReference>
<comment type="caution">
    <text evidence="2">The sequence shown here is derived from an EMBL/GenBank/DDBJ whole genome shotgun (WGS) entry which is preliminary data.</text>
</comment>